<protein>
    <recommendedName>
        <fullName evidence="3">Uridine phosphorylase</fullName>
        <ecNumber evidence="2">2.4.2.3</ecNumber>
    </recommendedName>
</protein>
<evidence type="ECO:0000256" key="5">
    <source>
        <dbReference type="ARBA" id="ARBA00022679"/>
    </source>
</evidence>
<dbReference type="HOGENOM" id="CLU_068457_2_0_0"/>
<evidence type="ECO:0000256" key="4">
    <source>
        <dbReference type="ARBA" id="ARBA00022676"/>
    </source>
</evidence>
<dbReference type="Gene3D" id="3.40.50.1580">
    <property type="entry name" value="Nucleoside phosphorylase domain"/>
    <property type="match status" value="1"/>
</dbReference>
<evidence type="ECO:0000256" key="3">
    <source>
        <dbReference type="ARBA" id="ARBA00021980"/>
    </source>
</evidence>
<evidence type="ECO:0000256" key="2">
    <source>
        <dbReference type="ARBA" id="ARBA00011888"/>
    </source>
</evidence>
<evidence type="ECO:0000256" key="1">
    <source>
        <dbReference type="ARBA" id="ARBA00010456"/>
    </source>
</evidence>
<name>D7BH91_ALLS1</name>
<evidence type="ECO:0000313" key="8">
    <source>
        <dbReference type="EMBL" id="ADH63944.1"/>
    </source>
</evidence>
<dbReference type="Proteomes" id="UP000001916">
    <property type="component" value="Chromosome"/>
</dbReference>
<reference evidence="8 9" key="1">
    <citation type="journal article" date="2010" name="Stand. Genomic Sci.">
        <title>Complete genome sequence of Meiothermus silvanus type strain (VI-R2).</title>
        <authorList>
            <person name="Sikorski J."/>
            <person name="Tindall B.J."/>
            <person name="Lowry S."/>
            <person name="Lucas S."/>
            <person name="Nolan M."/>
            <person name="Copeland A."/>
            <person name="Glavina Del Rio T."/>
            <person name="Tice H."/>
            <person name="Cheng J.F."/>
            <person name="Han C."/>
            <person name="Pitluck S."/>
            <person name="Liolios K."/>
            <person name="Ivanova N."/>
            <person name="Mavromatis K."/>
            <person name="Mikhailova N."/>
            <person name="Pati A."/>
            <person name="Goodwin L."/>
            <person name="Chen A."/>
            <person name="Palaniappan K."/>
            <person name="Land M."/>
            <person name="Hauser L."/>
            <person name="Chang Y.J."/>
            <person name="Jeffries C.D."/>
            <person name="Rohde M."/>
            <person name="Goker M."/>
            <person name="Woyke T."/>
            <person name="Bristow J."/>
            <person name="Eisen J.A."/>
            <person name="Markowitz V."/>
            <person name="Hugenholtz P."/>
            <person name="Kyrpides N.C."/>
            <person name="Klenk H.P."/>
            <person name="Lapidus A."/>
        </authorList>
    </citation>
    <scope>NUCLEOTIDE SEQUENCE [LARGE SCALE GENOMIC DNA]</scope>
    <source>
        <strain evidence="9">ATCC 700542 / DSM 9946 / VI-R2</strain>
    </source>
</reference>
<dbReference type="OrthoDB" id="9782889at2"/>
<dbReference type="GO" id="GO:0004850">
    <property type="term" value="F:uridine phosphorylase activity"/>
    <property type="evidence" value="ECO:0007669"/>
    <property type="project" value="UniProtKB-EC"/>
</dbReference>
<dbReference type="PANTHER" id="PTHR43691:SF11">
    <property type="entry name" value="FI09636P-RELATED"/>
    <property type="match status" value="1"/>
</dbReference>
<dbReference type="GO" id="GO:0005829">
    <property type="term" value="C:cytosol"/>
    <property type="evidence" value="ECO:0007669"/>
    <property type="project" value="TreeGrafter"/>
</dbReference>
<dbReference type="EC" id="2.4.2.3" evidence="2"/>
<dbReference type="eggNOG" id="COG0813">
    <property type="taxonomic scope" value="Bacteria"/>
</dbReference>
<dbReference type="EMBL" id="CP002042">
    <property type="protein sequence ID" value="ADH63944.1"/>
    <property type="molecule type" value="Genomic_DNA"/>
</dbReference>
<dbReference type="PANTHER" id="PTHR43691">
    <property type="entry name" value="URIDINE PHOSPHORYLASE"/>
    <property type="match status" value="1"/>
</dbReference>
<evidence type="ECO:0000313" key="9">
    <source>
        <dbReference type="Proteomes" id="UP000001916"/>
    </source>
</evidence>
<keyword evidence="4" id="KW-0328">Glycosyltransferase</keyword>
<dbReference type="STRING" id="526227.Mesil_2072"/>
<keyword evidence="5" id="KW-0808">Transferase</keyword>
<dbReference type="Pfam" id="PF01048">
    <property type="entry name" value="PNP_UDP_1"/>
    <property type="match status" value="1"/>
</dbReference>
<proteinExistence type="inferred from homology"/>
<organism evidence="8 9">
    <name type="scientific">Allomeiothermus silvanus (strain ATCC 700542 / DSM 9946 / NBRC 106475 / NCIMB 13440 / VI-R2)</name>
    <name type="common">Thermus silvanus</name>
    <dbReference type="NCBI Taxonomy" id="526227"/>
    <lineage>
        <taxon>Bacteria</taxon>
        <taxon>Thermotogati</taxon>
        <taxon>Deinococcota</taxon>
        <taxon>Deinococci</taxon>
        <taxon>Thermales</taxon>
        <taxon>Thermaceae</taxon>
        <taxon>Allomeiothermus</taxon>
    </lineage>
</organism>
<dbReference type="GO" id="GO:0009164">
    <property type="term" value="P:nucleoside catabolic process"/>
    <property type="evidence" value="ECO:0007669"/>
    <property type="project" value="UniProtKB-ARBA"/>
</dbReference>
<dbReference type="InterPro" id="IPR000845">
    <property type="entry name" value="Nucleoside_phosphorylase_d"/>
</dbReference>
<evidence type="ECO:0000256" key="6">
    <source>
        <dbReference type="ARBA" id="ARBA00048447"/>
    </source>
</evidence>
<comment type="similarity">
    <text evidence="1">Belongs to the PNP/UDP phosphorylase family.</text>
</comment>
<gene>
    <name evidence="8" type="ordered locus">Mesil_2072</name>
</gene>
<accession>D7BH91</accession>
<keyword evidence="9" id="KW-1185">Reference proteome</keyword>
<dbReference type="AlphaFoldDB" id="D7BH91"/>
<dbReference type="SUPFAM" id="SSF53167">
    <property type="entry name" value="Purine and uridine phosphorylases"/>
    <property type="match status" value="1"/>
</dbReference>
<sequence>MTPLHVRGRPGDVAPYVLLPGDPGRAQWIAEHFLENPKPYTTYRSLLGFTGTYKGLPVSVQTTGMGCPSTAIVVEELAQLGAKVLVRVGTCGVFSETLKAPELVVAQASIPLDGTTRQYLGGKPYAPVPDYAVLEQLVGAARRLAYPHHVGIIVTEDAFYSPLEHHGQAMAPFGALAAEMESSALFLIAKMRGMKAGAVLAVVNKVGDAQFVAPELIQEGVNRMTRVALEAFVQMENQGG</sequence>
<dbReference type="InterPro" id="IPR035994">
    <property type="entry name" value="Nucleoside_phosphorylase_sf"/>
</dbReference>
<dbReference type="RefSeq" id="WP_013158495.1">
    <property type="nucleotide sequence ID" value="NC_014212.1"/>
</dbReference>
<comment type="catalytic activity">
    <reaction evidence="6">
        <text>uridine + phosphate = alpha-D-ribose 1-phosphate + uracil</text>
        <dbReference type="Rhea" id="RHEA:24388"/>
        <dbReference type="ChEBI" id="CHEBI:16704"/>
        <dbReference type="ChEBI" id="CHEBI:17568"/>
        <dbReference type="ChEBI" id="CHEBI:43474"/>
        <dbReference type="ChEBI" id="CHEBI:57720"/>
        <dbReference type="EC" id="2.4.2.3"/>
    </reaction>
</comment>
<dbReference type="CDD" id="cd17765">
    <property type="entry name" value="PNP_ThPNP_like"/>
    <property type="match status" value="1"/>
</dbReference>
<dbReference type="KEGG" id="msv:Mesil_2072"/>
<evidence type="ECO:0000259" key="7">
    <source>
        <dbReference type="Pfam" id="PF01048"/>
    </source>
</evidence>
<dbReference type="InterPro" id="IPR018016">
    <property type="entry name" value="Nucleoside_phosphorylase_CS"/>
</dbReference>
<dbReference type="PROSITE" id="PS01232">
    <property type="entry name" value="PNP_UDP_1"/>
    <property type="match status" value="1"/>
</dbReference>
<feature type="domain" description="Nucleoside phosphorylase" evidence="7">
    <location>
        <begin position="16"/>
        <end position="227"/>
    </location>
</feature>